<organism evidence="1 2">
    <name type="scientific">Actinocorallia herbida</name>
    <dbReference type="NCBI Taxonomy" id="58109"/>
    <lineage>
        <taxon>Bacteria</taxon>
        <taxon>Bacillati</taxon>
        <taxon>Actinomycetota</taxon>
        <taxon>Actinomycetes</taxon>
        <taxon>Streptosporangiales</taxon>
        <taxon>Thermomonosporaceae</taxon>
        <taxon>Actinocorallia</taxon>
    </lineage>
</organism>
<evidence type="ECO:0000313" key="2">
    <source>
        <dbReference type="Proteomes" id="UP000272400"/>
    </source>
</evidence>
<dbReference type="Proteomes" id="UP000272400">
    <property type="component" value="Unassembled WGS sequence"/>
</dbReference>
<dbReference type="AlphaFoldDB" id="A0A3N1D7I6"/>
<dbReference type="RefSeq" id="WP_281280974.1">
    <property type="nucleotide sequence ID" value="NZ_RJKE01000001.1"/>
</dbReference>
<reference evidence="1 2" key="1">
    <citation type="submission" date="2018-11" db="EMBL/GenBank/DDBJ databases">
        <title>Sequencing the genomes of 1000 actinobacteria strains.</title>
        <authorList>
            <person name="Klenk H.-P."/>
        </authorList>
    </citation>
    <scope>NUCLEOTIDE SEQUENCE [LARGE SCALE GENOMIC DNA]</scope>
    <source>
        <strain evidence="1 2">DSM 44254</strain>
    </source>
</reference>
<sequence length="42" mass="4437">MTTYLVSGVLGIALALGATTTFVYQSDNVAPPRAELYNYGTP</sequence>
<proteinExistence type="predicted"/>
<keyword evidence="2" id="KW-1185">Reference proteome</keyword>
<gene>
    <name evidence="1" type="ORF">EDD29_7187</name>
</gene>
<name>A0A3N1D7I6_9ACTN</name>
<evidence type="ECO:0000313" key="1">
    <source>
        <dbReference type="EMBL" id="ROO89490.1"/>
    </source>
</evidence>
<accession>A0A3N1D7I6</accession>
<dbReference type="EMBL" id="RJKE01000001">
    <property type="protein sequence ID" value="ROO89490.1"/>
    <property type="molecule type" value="Genomic_DNA"/>
</dbReference>
<protein>
    <submittedName>
        <fullName evidence="1">Uncharacterized protein</fullName>
    </submittedName>
</protein>
<comment type="caution">
    <text evidence="1">The sequence shown here is derived from an EMBL/GenBank/DDBJ whole genome shotgun (WGS) entry which is preliminary data.</text>
</comment>